<dbReference type="SUPFAM" id="SSF51735">
    <property type="entry name" value="NAD(P)-binding Rossmann-fold domains"/>
    <property type="match status" value="1"/>
</dbReference>
<dbReference type="Gene3D" id="3.40.50.720">
    <property type="entry name" value="NAD(P)-binding Rossmann-like Domain"/>
    <property type="match status" value="1"/>
</dbReference>
<dbReference type="Proteomes" id="UP001596122">
    <property type="component" value="Unassembled WGS sequence"/>
</dbReference>
<dbReference type="EMBL" id="JBHSLD010000014">
    <property type="protein sequence ID" value="MFC5382098.1"/>
    <property type="molecule type" value="Genomic_DNA"/>
</dbReference>
<gene>
    <name evidence="8" type="ORF">ACFPJ6_15110</name>
</gene>
<proteinExistence type="inferred from homology"/>
<dbReference type="Gene3D" id="3.90.180.10">
    <property type="entry name" value="Medium-chain alcohol dehydrogenases, catalytic domain"/>
    <property type="match status" value="1"/>
</dbReference>
<keyword evidence="2 5" id="KW-0479">Metal-binding</keyword>
<keyword evidence="3 5" id="KW-0862">Zinc</keyword>
<accession>A0ABW0GRA9</accession>
<dbReference type="InterPro" id="IPR011032">
    <property type="entry name" value="GroES-like_sf"/>
</dbReference>
<feature type="domain" description="Alcohol dehydrogenase-like N-terminal" evidence="7">
    <location>
        <begin position="23"/>
        <end position="133"/>
    </location>
</feature>
<evidence type="ECO:0000259" key="6">
    <source>
        <dbReference type="Pfam" id="PF00107"/>
    </source>
</evidence>
<dbReference type="SUPFAM" id="SSF50129">
    <property type="entry name" value="GroES-like"/>
    <property type="match status" value="1"/>
</dbReference>
<dbReference type="Pfam" id="PF08240">
    <property type="entry name" value="ADH_N"/>
    <property type="match status" value="1"/>
</dbReference>
<evidence type="ECO:0000256" key="1">
    <source>
        <dbReference type="ARBA" id="ARBA00001947"/>
    </source>
</evidence>
<keyword evidence="4" id="KW-0560">Oxidoreductase</keyword>
<evidence type="ECO:0000313" key="8">
    <source>
        <dbReference type="EMBL" id="MFC5382098.1"/>
    </source>
</evidence>
<evidence type="ECO:0000256" key="4">
    <source>
        <dbReference type="ARBA" id="ARBA00023002"/>
    </source>
</evidence>
<dbReference type="PANTHER" id="PTHR43401">
    <property type="entry name" value="L-THREONINE 3-DEHYDROGENASE"/>
    <property type="match status" value="1"/>
</dbReference>
<evidence type="ECO:0000256" key="3">
    <source>
        <dbReference type="ARBA" id="ARBA00022833"/>
    </source>
</evidence>
<dbReference type="InterPro" id="IPR013149">
    <property type="entry name" value="ADH-like_C"/>
</dbReference>
<dbReference type="InterPro" id="IPR002328">
    <property type="entry name" value="ADH_Zn_CS"/>
</dbReference>
<keyword evidence="9" id="KW-1185">Reference proteome</keyword>
<evidence type="ECO:0000256" key="2">
    <source>
        <dbReference type="ARBA" id="ARBA00022723"/>
    </source>
</evidence>
<reference evidence="9" key="1">
    <citation type="journal article" date="2019" name="Int. J. Syst. Evol. Microbiol.">
        <title>The Global Catalogue of Microorganisms (GCM) 10K type strain sequencing project: providing services to taxonomists for standard genome sequencing and annotation.</title>
        <authorList>
            <consortium name="The Broad Institute Genomics Platform"/>
            <consortium name="The Broad Institute Genome Sequencing Center for Infectious Disease"/>
            <person name="Wu L."/>
            <person name="Ma J."/>
        </authorList>
    </citation>
    <scope>NUCLEOTIDE SEQUENCE [LARGE SCALE GENOMIC DNA]</scope>
    <source>
        <strain evidence="9">CCUG 43114</strain>
    </source>
</reference>
<comment type="caution">
    <text evidence="8">The sequence shown here is derived from an EMBL/GenBank/DDBJ whole genome shotgun (WGS) entry which is preliminary data.</text>
</comment>
<name>A0ABW0GRA9_9MICO</name>
<comment type="similarity">
    <text evidence="5">Belongs to the zinc-containing alcohol dehydrogenase family.</text>
</comment>
<dbReference type="InterPro" id="IPR013154">
    <property type="entry name" value="ADH-like_N"/>
</dbReference>
<comment type="cofactor">
    <cofactor evidence="1 5">
        <name>Zn(2+)</name>
        <dbReference type="ChEBI" id="CHEBI:29105"/>
    </cofactor>
</comment>
<dbReference type="PROSITE" id="PS00059">
    <property type="entry name" value="ADH_ZINC"/>
    <property type="match status" value="1"/>
</dbReference>
<dbReference type="InterPro" id="IPR050129">
    <property type="entry name" value="Zn_alcohol_dh"/>
</dbReference>
<evidence type="ECO:0000259" key="7">
    <source>
        <dbReference type="Pfam" id="PF08240"/>
    </source>
</evidence>
<dbReference type="Pfam" id="PF00107">
    <property type="entry name" value="ADH_zinc_N"/>
    <property type="match status" value="1"/>
</dbReference>
<dbReference type="InterPro" id="IPR036291">
    <property type="entry name" value="NAD(P)-bd_dom_sf"/>
</dbReference>
<protein>
    <submittedName>
        <fullName evidence="8">Zinc-binding dehydrogenase</fullName>
    </submittedName>
</protein>
<dbReference type="RefSeq" id="WP_340269794.1">
    <property type="nucleotide sequence ID" value="NZ_JBBEOG010000005.1"/>
</dbReference>
<evidence type="ECO:0000256" key="5">
    <source>
        <dbReference type="RuleBase" id="RU361277"/>
    </source>
</evidence>
<organism evidence="8 9">
    <name type="scientific">Aquipuribacter nitratireducens</name>
    <dbReference type="NCBI Taxonomy" id="650104"/>
    <lineage>
        <taxon>Bacteria</taxon>
        <taxon>Bacillati</taxon>
        <taxon>Actinomycetota</taxon>
        <taxon>Actinomycetes</taxon>
        <taxon>Micrococcales</taxon>
        <taxon>Intrasporangiaceae</taxon>
        <taxon>Aquipuribacter</taxon>
    </lineage>
</organism>
<evidence type="ECO:0000313" key="9">
    <source>
        <dbReference type="Proteomes" id="UP001596122"/>
    </source>
</evidence>
<feature type="domain" description="Alcohol dehydrogenase-like C-terminal" evidence="6">
    <location>
        <begin position="171"/>
        <end position="282"/>
    </location>
</feature>
<sequence>MKAVCLTAPRRVVVMDVPEPDVGPGEVLVQVRAVGLCGSDLTVFDGDKAVPATPWVLGHECGGTVVSVGAGVDASLVGRTVVVEPNVPCRSCGACRESRTSLCPHRRILGMNVPGVLAERVVVPGDHAWPVPDDWPPQLLALVEPLAVAVAAVRRAGLVGGEDVAVVGGGALGLQLCLALVAAGHSPSVVDLDPARVAAAETIGARAHDDTRRYDVVLETAGAPGAVAGAVELAKPGGRVVLMGLPPRPVELPVSEVVRRGLVVLGSIIYDHPQDFRQAVRLAGAAEVRAVAAGLGAGRSPGEAALAFEQARSRPTKSWVDCSSWSAPGDEPDRE</sequence>
<dbReference type="PANTHER" id="PTHR43401:SF2">
    <property type="entry name" value="L-THREONINE 3-DEHYDROGENASE"/>
    <property type="match status" value="1"/>
</dbReference>